<evidence type="ECO:0000313" key="1">
    <source>
        <dbReference type="EMBL" id="RUS13469.1"/>
    </source>
</evidence>
<protein>
    <submittedName>
        <fullName evidence="1">Uncharacterized protein</fullName>
    </submittedName>
</protein>
<sequence>NILFIRFCPIGTPRCINKTTKPRCINKTNKFKAQTVTASLPEPLSIHIHHGATTRRRTTALATSRGTDSESNSHPVYNSTVINLGQTLHASAKPPRVVTLDLLRGLIMMLQSIDRMWFCLVLCGYG</sequence>
<evidence type="ECO:0000313" key="2">
    <source>
        <dbReference type="Proteomes" id="UP000274822"/>
    </source>
</evidence>
<name>A0A433P7J3_9FUNG</name>
<comment type="caution">
    <text evidence="1">The sequence shown here is derived from an EMBL/GenBank/DDBJ whole genome shotgun (WGS) entry which is preliminary data.</text>
</comment>
<organism evidence="1 2">
    <name type="scientific">Jimgerdemannia flammicorona</name>
    <dbReference type="NCBI Taxonomy" id="994334"/>
    <lineage>
        <taxon>Eukaryota</taxon>
        <taxon>Fungi</taxon>
        <taxon>Fungi incertae sedis</taxon>
        <taxon>Mucoromycota</taxon>
        <taxon>Mucoromycotina</taxon>
        <taxon>Endogonomycetes</taxon>
        <taxon>Endogonales</taxon>
        <taxon>Endogonaceae</taxon>
        <taxon>Jimgerdemannia</taxon>
    </lineage>
</organism>
<dbReference type="AlphaFoldDB" id="A0A433P7J3"/>
<dbReference type="EMBL" id="RBNJ01029760">
    <property type="protein sequence ID" value="RUS13469.1"/>
    <property type="molecule type" value="Genomic_DNA"/>
</dbReference>
<gene>
    <name evidence="1" type="ORF">BC938DRAFT_477856</name>
</gene>
<accession>A0A433P7J3</accession>
<dbReference type="Proteomes" id="UP000274822">
    <property type="component" value="Unassembled WGS sequence"/>
</dbReference>
<keyword evidence="2" id="KW-1185">Reference proteome</keyword>
<feature type="non-terminal residue" evidence="1">
    <location>
        <position position="1"/>
    </location>
</feature>
<proteinExistence type="predicted"/>
<reference evidence="1 2" key="1">
    <citation type="journal article" date="2018" name="New Phytol.">
        <title>Phylogenomics of Endogonaceae and evolution of mycorrhizas within Mucoromycota.</title>
        <authorList>
            <person name="Chang Y."/>
            <person name="Desiro A."/>
            <person name="Na H."/>
            <person name="Sandor L."/>
            <person name="Lipzen A."/>
            <person name="Clum A."/>
            <person name="Barry K."/>
            <person name="Grigoriev I.V."/>
            <person name="Martin F.M."/>
            <person name="Stajich J.E."/>
            <person name="Smith M.E."/>
            <person name="Bonito G."/>
            <person name="Spatafora J.W."/>
        </authorList>
    </citation>
    <scope>NUCLEOTIDE SEQUENCE [LARGE SCALE GENOMIC DNA]</scope>
    <source>
        <strain evidence="1 2">AD002</strain>
    </source>
</reference>